<dbReference type="Gene3D" id="3.60.15.10">
    <property type="entry name" value="Ribonuclease Z/Hydroxyacylglutathione hydrolase-like"/>
    <property type="match status" value="1"/>
</dbReference>
<dbReference type="CDD" id="cd07730">
    <property type="entry name" value="metallo-hydrolase-like_MBL-fold"/>
    <property type="match status" value="1"/>
</dbReference>
<comment type="similarity">
    <text evidence="2">Belongs to the metallo-beta-lactamase superfamily.</text>
</comment>
<dbReference type="InterPro" id="IPR051013">
    <property type="entry name" value="MBL_superfamily_lactonases"/>
</dbReference>
<evidence type="ECO:0000256" key="1">
    <source>
        <dbReference type="ARBA" id="ARBA00001947"/>
    </source>
</evidence>
<dbReference type="GO" id="GO:0046872">
    <property type="term" value="F:metal ion binding"/>
    <property type="evidence" value="ECO:0007669"/>
    <property type="project" value="UniProtKB-KW"/>
</dbReference>
<keyword evidence="8" id="KW-1185">Reference proteome</keyword>
<dbReference type="Pfam" id="PF00753">
    <property type="entry name" value="Lactamase_B"/>
    <property type="match status" value="1"/>
</dbReference>
<dbReference type="InterPro" id="IPR036866">
    <property type="entry name" value="RibonucZ/Hydroxyglut_hydro"/>
</dbReference>
<evidence type="ECO:0000256" key="5">
    <source>
        <dbReference type="ARBA" id="ARBA00022833"/>
    </source>
</evidence>
<dbReference type="AlphaFoldDB" id="A0A0R0AKT9"/>
<dbReference type="Proteomes" id="UP000051802">
    <property type="component" value="Unassembled WGS sequence"/>
</dbReference>
<reference evidence="7 8" key="1">
    <citation type="submission" date="2015-10" db="EMBL/GenBank/DDBJ databases">
        <title>Genome sequencing and analysis of members of genus Stenotrophomonas.</title>
        <authorList>
            <person name="Patil P.P."/>
            <person name="Midha S."/>
            <person name="Patil P.B."/>
        </authorList>
    </citation>
    <scope>NUCLEOTIDE SEQUENCE [LARGE SCALE GENOMIC DNA]</scope>
    <source>
        <strain evidence="7 8">JCM 16536</strain>
    </source>
</reference>
<dbReference type="PANTHER" id="PTHR42978">
    <property type="entry name" value="QUORUM-QUENCHING LACTONASE YTNP-RELATED-RELATED"/>
    <property type="match status" value="1"/>
</dbReference>
<evidence type="ECO:0000256" key="3">
    <source>
        <dbReference type="ARBA" id="ARBA00022723"/>
    </source>
</evidence>
<dbReference type="GO" id="GO:0016787">
    <property type="term" value="F:hydrolase activity"/>
    <property type="evidence" value="ECO:0007669"/>
    <property type="project" value="UniProtKB-KW"/>
</dbReference>
<dbReference type="OrthoDB" id="5443440at2"/>
<keyword evidence="3" id="KW-0479">Metal-binding</keyword>
<evidence type="ECO:0000259" key="6">
    <source>
        <dbReference type="SMART" id="SM00849"/>
    </source>
</evidence>
<keyword evidence="4 7" id="KW-0378">Hydrolase</keyword>
<dbReference type="STRING" id="676599.ARC20_07145"/>
<dbReference type="SUPFAM" id="SSF56281">
    <property type="entry name" value="Metallo-hydrolase/oxidoreductase"/>
    <property type="match status" value="1"/>
</dbReference>
<feature type="domain" description="Metallo-beta-lactamase" evidence="6">
    <location>
        <begin position="33"/>
        <end position="267"/>
    </location>
</feature>
<proteinExistence type="inferred from homology"/>
<comment type="caution">
    <text evidence="7">The sequence shown here is derived from an EMBL/GenBank/DDBJ whole genome shotgun (WGS) entry which is preliminary data.</text>
</comment>
<evidence type="ECO:0000256" key="2">
    <source>
        <dbReference type="ARBA" id="ARBA00007749"/>
    </source>
</evidence>
<keyword evidence="5" id="KW-0862">Zinc</keyword>
<dbReference type="EMBL" id="LLXU01000060">
    <property type="protein sequence ID" value="KRG45821.1"/>
    <property type="molecule type" value="Genomic_DNA"/>
</dbReference>
<sequence length="279" mass="30637">MTLLDWRLYEAGHCRHPELATRRGGSLRTCTFPALVSLLRHPRHGWILFDTGYSAHFLRATRAFPERLYRMVTPVHLQEGESLVAQLARDGIGPRDIAWVVVSHLHGDHIGGLADFPHARIACAREAWDDLHARPRLDALRLGLLPGLVAGVAPRSLQWFEDLPAGSPPAPLQGFGRSFDLFGDGSLLLVPLPGHAAGHYGALFEAAGGPVFLVADASWSSQAIRDNVPPPAVVTGWLGDTAAWRDTLARLHALHHAWPALRLVPSHCHEWRPQREAAP</sequence>
<evidence type="ECO:0000256" key="4">
    <source>
        <dbReference type="ARBA" id="ARBA00022801"/>
    </source>
</evidence>
<gene>
    <name evidence="7" type="ORF">ARC20_07145</name>
</gene>
<dbReference type="InterPro" id="IPR001279">
    <property type="entry name" value="Metallo-B-lactamas"/>
</dbReference>
<protein>
    <submittedName>
        <fullName evidence="7">MBL fold metallo-hydrolase</fullName>
    </submittedName>
</protein>
<name>A0A0R0AKT9_9GAMM</name>
<accession>A0A0R0AKT9</accession>
<dbReference type="SMART" id="SM00849">
    <property type="entry name" value="Lactamase_B"/>
    <property type="match status" value="1"/>
</dbReference>
<dbReference type="RefSeq" id="WP_057645850.1">
    <property type="nucleotide sequence ID" value="NZ_PZOY01000019.1"/>
</dbReference>
<organism evidence="7 8">
    <name type="scientific">Stenotrophomonas panacihumi</name>
    <dbReference type="NCBI Taxonomy" id="676599"/>
    <lineage>
        <taxon>Bacteria</taxon>
        <taxon>Pseudomonadati</taxon>
        <taxon>Pseudomonadota</taxon>
        <taxon>Gammaproteobacteria</taxon>
        <taxon>Lysobacterales</taxon>
        <taxon>Lysobacteraceae</taxon>
        <taxon>Stenotrophomonas</taxon>
    </lineage>
</organism>
<comment type="cofactor">
    <cofactor evidence="1">
        <name>Zn(2+)</name>
        <dbReference type="ChEBI" id="CHEBI:29105"/>
    </cofactor>
</comment>
<dbReference type="PANTHER" id="PTHR42978:SF2">
    <property type="entry name" value="102 KBASES UNSTABLE REGION: FROM 1 TO 119443"/>
    <property type="match status" value="1"/>
</dbReference>
<evidence type="ECO:0000313" key="8">
    <source>
        <dbReference type="Proteomes" id="UP000051802"/>
    </source>
</evidence>
<evidence type="ECO:0000313" key="7">
    <source>
        <dbReference type="EMBL" id="KRG45821.1"/>
    </source>
</evidence>